<dbReference type="EMBL" id="QGDT01000005">
    <property type="protein sequence ID" value="PWJ57985.1"/>
    <property type="molecule type" value="Genomic_DNA"/>
</dbReference>
<protein>
    <submittedName>
        <fullName evidence="1">Uncharacterized protein</fullName>
    </submittedName>
</protein>
<dbReference type="Proteomes" id="UP000245880">
    <property type="component" value="Unassembled WGS sequence"/>
</dbReference>
<proteinExistence type="predicted"/>
<dbReference type="AlphaFoldDB" id="A0A316AJI7"/>
<name>A0A316AJI7_9BACT</name>
<keyword evidence="2" id="KW-1185">Reference proteome</keyword>
<sequence length="52" mass="5652">MDWINVRHDIVPNVRAINVLTFGTKTGLVSSRVGFVGASNAGLMKIISMSYN</sequence>
<evidence type="ECO:0000313" key="1">
    <source>
        <dbReference type="EMBL" id="PWJ57985.1"/>
    </source>
</evidence>
<evidence type="ECO:0000313" key="2">
    <source>
        <dbReference type="Proteomes" id="UP000245880"/>
    </source>
</evidence>
<comment type="caution">
    <text evidence="1">The sequence shown here is derived from an EMBL/GenBank/DDBJ whole genome shotgun (WGS) entry which is preliminary data.</text>
</comment>
<reference evidence="1 2" key="1">
    <citation type="submission" date="2018-03" db="EMBL/GenBank/DDBJ databases">
        <title>Genomic Encyclopedia of Archaeal and Bacterial Type Strains, Phase II (KMG-II): from individual species to whole genera.</title>
        <authorList>
            <person name="Goeker M."/>
        </authorList>
    </citation>
    <scope>NUCLEOTIDE SEQUENCE [LARGE SCALE GENOMIC DNA]</scope>
    <source>
        <strain evidence="1 2">DSM 100346</strain>
    </source>
</reference>
<accession>A0A316AJI7</accession>
<organism evidence="1 2">
    <name type="scientific">Dyadobacter jejuensis</name>
    <dbReference type="NCBI Taxonomy" id="1082580"/>
    <lineage>
        <taxon>Bacteria</taxon>
        <taxon>Pseudomonadati</taxon>
        <taxon>Bacteroidota</taxon>
        <taxon>Cytophagia</taxon>
        <taxon>Cytophagales</taxon>
        <taxon>Spirosomataceae</taxon>
        <taxon>Dyadobacter</taxon>
    </lineage>
</organism>
<gene>
    <name evidence="1" type="ORF">CLV98_105165</name>
</gene>